<evidence type="ECO:0000313" key="3">
    <source>
        <dbReference type="Proteomes" id="UP000439752"/>
    </source>
</evidence>
<gene>
    <name evidence="2" type="ORF">EXIGUO9Y_360245</name>
</gene>
<reference evidence="2 3" key="1">
    <citation type="submission" date="2019-10" db="EMBL/GenBank/DDBJ databases">
        <authorList>
            <person name="Karimi E."/>
        </authorList>
    </citation>
    <scope>NUCLEOTIDE SEQUENCE [LARGE SCALE GENOMIC DNA]</scope>
    <source>
        <strain evidence="2">Exiguobacterium sp. 9Y</strain>
    </source>
</reference>
<keyword evidence="1" id="KW-0812">Transmembrane</keyword>
<dbReference type="Proteomes" id="UP000439752">
    <property type="component" value="Unassembled WGS sequence"/>
</dbReference>
<keyword evidence="1" id="KW-0472">Membrane</keyword>
<name>A0A653IFC7_9BACL</name>
<dbReference type="AlphaFoldDB" id="A0A653IFC7"/>
<dbReference type="RefSeq" id="WP_159173823.1">
    <property type="nucleotide sequence ID" value="NZ_LR732312.1"/>
</dbReference>
<accession>A0A653IFC7</accession>
<protein>
    <submittedName>
        <fullName evidence="2">Uncharacterized protein</fullName>
    </submittedName>
</protein>
<keyword evidence="1" id="KW-1133">Transmembrane helix</keyword>
<sequence>MIWINLGIIVVAILGLVAYGFVLYKKKISQDLRLVKQLLERFTIRQQTLQAGIDHTTNRIDQIKENVDHLVSEGKRVEQGARQLIVEGQRLSTEVQHTAGLKQF</sequence>
<keyword evidence="3" id="KW-1185">Reference proteome</keyword>
<dbReference type="EMBL" id="CABWKQ010000030">
    <property type="protein sequence ID" value="VWX37968.1"/>
    <property type="molecule type" value="Genomic_DNA"/>
</dbReference>
<proteinExistence type="predicted"/>
<organism evidence="2 3">
    <name type="scientific">Exiguobacterium oxidotolerans</name>
    <dbReference type="NCBI Taxonomy" id="223958"/>
    <lineage>
        <taxon>Bacteria</taxon>
        <taxon>Bacillati</taxon>
        <taxon>Bacillota</taxon>
        <taxon>Bacilli</taxon>
        <taxon>Bacillales</taxon>
        <taxon>Bacillales Family XII. Incertae Sedis</taxon>
        <taxon>Exiguobacterium</taxon>
    </lineage>
</organism>
<evidence type="ECO:0000256" key="1">
    <source>
        <dbReference type="SAM" id="Phobius"/>
    </source>
</evidence>
<feature type="transmembrane region" description="Helical" evidence="1">
    <location>
        <begin position="6"/>
        <end position="24"/>
    </location>
</feature>
<evidence type="ECO:0000313" key="2">
    <source>
        <dbReference type="EMBL" id="VWX37968.1"/>
    </source>
</evidence>